<name>A0A1G5VSY3_9BACT</name>
<dbReference type="GO" id="GO:0016530">
    <property type="term" value="F:metallochaperone activity"/>
    <property type="evidence" value="ECO:0007669"/>
    <property type="project" value="TreeGrafter"/>
</dbReference>
<dbReference type="AlphaFoldDB" id="A0A1G5VSY3"/>
<evidence type="ECO:0000313" key="2">
    <source>
        <dbReference type="Proteomes" id="UP000198756"/>
    </source>
</evidence>
<dbReference type="InterPro" id="IPR036411">
    <property type="entry name" value="TorD-like_sf"/>
</dbReference>
<dbReference type="PANTHER" id="PTHR43680">
    <property type="entry name" value="NITRATE REDUCTASE MOLYBDENUM COFACTOR ASSEMBLY CHAPERONE"/>
    <property type="match status" value="1"/>
</dbReference>
<dbReference type="PANTHER" id="PTHR43680:SF2">
    <property type="entry name" value="NITRATE REDUCTASE MOLYBDENUM COFACTOR ASSEMBLY CHAPERONE NARJ"/>
    <property type="match status" value="1"/>
</dbReference>
<dbReference type="GO" id="GO:0051082">
    <property type="term" value="F:unfolded protein binding"/>
    <property type="evidence" value="ECO:0007669"/>
    <property type="project" value="InterPro"/>
</dbReference>
<dbReference type="EMBL" id="FMXE01000004">
    <property type="protein sequence ID" value="SDA48516.1"/>
    <property type="molecule type" value="Genomic_DNA"/>
</dbReference>
<proteinExistence type="predicted"/>
<dbReference type="InterPro" id="IPR003765">
    <property type="entry name" value="NO3_reductase_chaperone_NarJ"/>
</dbReference>
<evidence type="ECO:0000313" key="1">
    <source>
        <dbReference type="EMBL" id="SDA48516.1"/>
    </source>
</evidence>
<protein>
    <submittedName>
        <fullName evidence="1">Respiratory nitrate reductase chaperone NarJ</fullName>
    </submittedName>
</protein>
<reference evidence="2" key="1">
    <citation type="submission" date="2016-10" db="EMBL/GenBank/DDBJ databases">
        <authorList>
            <person name="Varghese N."/>
            <person name="Submissions S."/>
        </authorList>
    </citation>
    <scope>NUCLEOTIDE SEQUENCE [LARGE SCALE GENOMIC DNA]</scope>
    <source>
        <strain evidence="2">DSM 22703</strain>
    </source>
</reference>
<gene>
    <name evidence="1" type="ORF">SAMN03080617_00660</name>
</gene>
<accession>A0A1G5VSY3</accession>
<dbReference type="STRING" id="279824.SAMN03080617_00660"/>
<organism evidence="1 2">
    <name type="scientific">Algoriphagus alkaliphilus</name>
    <dbReference type="NCBI Taxonomy" id="279824"/>
    <lineage>
        <taxon>Bacteria</taxon>
        <taxon>Pseudomonadati</taxon>
        <taxon>Bacteroidota</taxon>
        <taxon>Cytophagia</taxon>
        <taxon>Cytophagales</taxon>
        <taxon>Cyclobacteriaceae</taxon>
        <taxon>Algoriphagus</taxon>
    </lineage>
</organism>
<keyword evidence="2" id="KW-1185">Reference proteome</keyword>
<dbReference type="GO" id="GO:0051131">
    <property type="term" value="P:chaperone-mediated protein complex assembly"/>
    <property type="evidence" value="ECO:0007669"/>
    <property type="project" value="InterPro"/>
</dbReference>
<sequence>MTTQDQLFPLFAPLLEYPTAQLANQIKHCMEVINAEYPQVTTSLFPFGDFVNQSKLEQVEELYTKTFHIQAICFLDLGYVIFGEDYKRGEFLAHMKREQREAGNDCGTELPDNLPKILRLLPLLKEQDLKEELITMILIPGLKKMLNEFDSAKMKRREEAILQKHKALLMVGQLGGNIYQHVLSSLLELMEFMYKEALVDLPVIKPPIINPFLNSCGGPPGYGHQNFTSPKQKSDRL</sequence>
<dbReference type="RefSeq" id="WP_092728515.1">
    <property type="nucleotide sequence ID" value="NZ_FMXE01000004.1"/>
</dbReference>
<dbReference type="SUPFAM" id="SSF89155">
    <property type="entry name" value="TorD-like"/>
    <property type="match status" value="1"/>
</dbReference>
<dbReference type="GO" id="GO:0042128">
    <property type="term" value="P:nitrate assimilation"/>
    <property type="evidence" value="ECO:0007669"/>
    <property type="project" value="TreeGrafter"/>
</dbReference>
<dbReference type="OrthoDB" id="5296272at2"/>
<dbReference type="Proteomes" id="UP000198756">
    <property type="component" value="Unassembled WGS sequence"/>
</dbReference>